<protein>
    <submittedName>
        <fullName evidence="5">Zinc-containing alcohol dehydrogenase superfamily</fullName>
    </submittedName>
</protein>
<dbReference type="SMART" id="SM00829">
    <property type="entry name" value="PKS_ER"/>
    <property type="match status" value="1"/>
</dbReference>
<dbReference type="PANTHER" id="PTHR43401">
    <property type="entry name" value="L-THREONINE 3-DEHYDROGENASE"/>
    <property type="match status" value="1"/>
</dbReference>
<dbReference type="InterPro" id="IPR013154">
    <property type="entry name" value="ADH-like_N"/>
</dbReference>
<dbReference type="InterPro" id="IPR011032">
    <property type="entry name" value="GroES-like_sf"/>
</dbReference>
<dbReference type="EMBL" id="OVTA01000033">
    <property type="protein sequence ID" value="SPR99674.1"/>
    <property type="molecule type" value="Genomic_DNA"/>
</dbReference>
<accession>A0A375J3B8</accession>
<dbReference type="PANTHER" id="PTHR43401:SF2">
    <property type="entry name" value="L-THREONINE 3-DEHYDROGENASE"/>
    <property type="match status" value="1"/>
</dbReference>
<dbReference type="Gene3D" id="3.40.50.720">
    <property type="entry name" value="NAD(P)-binding Rossmann-like Domain"/>
    <property type="match status" value="1"/>
</dbReference>
<dbReference type="CDD" id="cd08236">
    <property type="entry name" value="sugar_DH"/>
    <property type="match status" value="1"/>
</dbReference>
<keyword evidence="3" id="KW-0560">Oxidoreductase</keyword>
<sequence length="344" mass="35685">MLTTGKAMKAIVYTEPNAVAVLERDMPALAPGEALLRIDASGICGSDLHAYHGHDPRRKPGLVLGHEFAGTVVASSDESRLAVGQRVTANPLVTCGHCDYCLQGRDNLCANRGMVGMSRPGALSEYLAIPIRCAIPIPDALASVSAALTEPAATALHAVNLTMRALARPLPEARVLVIGGGAIGMLAAALVRSYGCGEVRVAETNALRRASVTRHLGCDAVDPLAGPLPESAFDVVIDAVGAGATRKLAIAAARPGGVVMHIGLQDWASEIDMRKLTLAELTLLGTYTYTMADLRATVAALERGSFGTLEWVETRALSDGPAAFADLAAGRVAAGKVVLIPETV</sequence>
<evidence type="ECO:0000256" key="1">
    <source>
        <dbReference type="ARBA" id="ARBA00022723"/>
    </source>
</evidence>
<evidence type="ECO:0000256" key="2">
    <source>
        <dbReference type="ARBA" id="ARBA00022833"/>
    </source>
</evidence>
<organism evidence="5 6">
    <name type="scientific">Cupriavidus taiwanensis</name>
    <dbReference type="NCBI Taxonomy" id="164546"/>
    <lineage>
        <taxon>Bacteria</taxon>
        <taxon>Pseudomonadati</taxon>
        <taxon>Pseudomonadota</taxon>
        <taxon>Betaproteobacteria</taxon>
        <taxon>Burkholderiales</taxon>
        <taxon>Burkholderiaceae</taxon>
        <taxon>Cupriavidus</taxon>
    </lineage>
</organism>
<evidence type="ECO:0000256" key="3">
    <source>
        <dbReference type="ARBA" id="ARBA00023002"/>
    </source>
</evidence>
<dbReference type="Pfam" id="PF08240">
    <property type="entry name" value="ADH_N"/>
    <property type="match status" value="1"/>
</dbReference>
<dbReference type="Proteomes" id="UP000256805">
    <property type="component" value="Unassembled WGS sequence"/>
</dbReference>
<keyword evidence="2" id="KW-0862">Zinc</keyword>
<dbReference type="Pfam" id="PF00107">
    <property type="entry name" value="ADH_zinc_N"/>
    <property type="match status" value="1"/>
</dbReference>
<dbReference type="InterPro" id="IPR050129">
    <property type="entry name" value="Zn_alcohol_dh"/>
</dbReference>
<dbReference type="SUPFAM" id="SSF50129">
    <property type="entry name" value="GroES-like"/>
    <property type="match status" value="1"/>
</dbReference>
<dbReference type="InterPro" id="IPR020843">
    <property type="entry name" value="ER"/>
</dbReference>
<dbReference type="GO" id="GO:0016491">
    <property type="term" value="F:oxidoreductase activity"/>
    <property type="evidence" value="ECO:0007669"/>
    <property type="project" value="UniProtKB-KW"/>
</dbReference>
<name>A0A375J3B8_9BURK</name>
<evidence type="ECO:0000313" key="5">
    <source>
        <dbReference type="EMBL" id="SPR99674.1"/>
    </source>
</evidence>
<reference evidence="5 6" key="1">
    <citation type="submission" date="2018-01" db="EMBL/GenBank/DDBJ databases">
        <authorList>
            <person name="Gaut B.S."/>
            <person name="Morton B.R."/>
            <person name="Clegg M.T."/>
            <person name="Duvall M.R."/>
        </authorList>
    </citation>
    <scope>NUCLEOTIDE SEQUENCE [LARGE SCALE GENOMIC DNA]</scope>
    <source>
        <strain evidence="5">Cupriavidus taiwanensis cmp 52</strain>
    </source>
</reference>
<dbReference type="AlphaFoldDB" id="A0A375J3B8"/>
<dbReference type="Gene3D" id="3.90.180.10">
    <property type="entry name" value="Medium-chain alcohol dehydrogenases, catalytic domain"/>
    <property type="match status" value="1"/>
</dbReference>
<feature type="domain" description="Enoyl reductase (ER)" evidence="4">
    <location>
        <begin position="14"/>
        <end position="339"/>
    </location>
</feature>
<evidence type="ECO:0000259" key="4">
    <source>
        <dbReference type="SMART" id="SM00829"/>
    </source>
</evidence>
<evidence type="ECO:0000313" key="6">
    <source>
        <dbReference type="Proteomes" id="UP000256805"/>
    </source>
</evidence>
<proteinExistence type="predicted"/>
<dbReference type="InterPro" id="IPR013149">
    <property type="entry name" value="ADH-like_C"/>
</dbReference>
<dbReference type="SUPFAM" id="SSF51735">
    <property type="entry name" value="NAD(P)-binding Rossmann-fold domains"/>
    <property type="match status" value="1"/>
</dbReference>
<keyword evidence="1" id="KW-0479">Metal-binding</keyword>
<gene>
    <name evidence="5" type="ORF">CBM2634_B100067</name>
</gene>
<dbReference type="InterPro" id="IPR036291">
    <property type="entry name" value="NAD(P)-bd_dom_sf"/>
</dbReference>
<dbReference type="GO" id="GO:0046872">
    <property type="term" value="F:metal ion binding"/>
    <property type="evidence" value="ECO:0007669"/>
    <property type="project" value="UniProtKB-KW"/>
</dbReference>